<dbReference type="PANTHER" id="PTHR30160">
    <property type="entry name" value="TETRAACYLDISACCHARIDE 4'-KINASE-RELATED"/>
    <property type="match status" value="1"/>
</dbReference>
<evidence type="ECO:0000313" key="4">
    <source>
        <dbReference type="Proteomes" id="UP000177230"/>
    </source>
</evidence>
<dbReference type="GO" id="GO:0009244">
    <property type="term" value="P:lipopolysaccharide core region biosynthetic process"/>
    <property type="evidence" value="ECO:0007669"/>
    <property type="project" value="TreeGrafter"/>
</dbReference>
<dbReference type="Pfam" id="PF01075">
    <property type="entry name" value="Glyco_transf_9"/>
    <property type="match status" value="1"/>
</dbReference>
<dbReference type="InterPro" id="IPR002201">
    <property type="entry name" value="Glyco_trans_9"/>
</dbReference>
<dbReference type="EMBL" id="MFFM01000046">
    <property type="protein sequence ID" value="OGF08874.1"/>
    <property type="molecule type" value="Genomic_DNA"/>
</dbReference>
<dbReference type="GO" id="GO:0005829">
    <property type="term" value="C:cytosol"/>
    <property type="evidence" value="ECO:0007669"/>
    <property type="project" value="TreeGrafter"/>
</dbReference>
<sequence>MHWKSDCRHFAGARPCKHSSQCVGCNTYRPWKESCLIIKLAAKGDVLRTTPLSSALKQHRPNMKITWLTDHDAAPLLYNNPAIDELLCFDAASLTQLSVQHFSRIICLDKEPRAAALASILEADKKTGFGWDPKGYLVPLDKRSRYLYDLGLSDQLKFHSNRKSYQQLVIESAGLEYANQKYQYLPSEKETGRATEYLAKLLKNKGRLPLIGLNTGVGRAFPTKAWPADNYARLAKAVKKEGIGHPVLLGGPDEVPLIKKIVRLAPGTAATACDLDIRQFAALISCLDVIVSADSLAMHLGIALEKKVIALFGPTCQQEIELYGRGEKLSAGTACSPCYRQFCPDLKCLAGITPGEVLAAVKRNL</sequence>
<evidence type="ECO:0000256" key="1">
    <source>
        <dbReference type="ARBA" id="ARBA00022676"/>
    </source>
</evidence>
<dbReference type="SUPFAM" id="SSF53756">
    <property type="entry name" value="UDP-Glycosyltransferase/glycogen phosphorylase"/>
    <property type="match status" value="1"/>
</dbReference>
<protein>
    <recommendedName>
        <fullName evidence="5">Lipopolysaccharide heptosyltransferase II</fullName>
    </recommendedName>
</protein>
<gene>
    <name evidence="3" type="ORF">A2024_01205</name>
</gene>
<dbReference type="Gene3D" id="3.40.50.2000">
    <property type="entry name" value="Glycogen Phosphorylase B"/>
    <property type="match status" value="2"/>
</dbReference>
<dbReference type="AlphaFoldDB" id="A0A1F5R323"/>
<keyword evidence="2" id="KW-0808">Transferase</keyword>
<evidence type="ECO:0000256" key="2">
    <source>
        <dbReference type="ARBA" id="ARBA00022679"/>
    </source>
</evidence>
<reference evidence="3 4" key="1">
    <citation type="journal article" date="2016" name="Nat. Commun.">
        <title>Thousands of microbial genomes shed light on interconnected biogeochemical processes in an aquifer system.</title>
        <authorList>
            <person name="Anantharaman K."/>
            <person name="Brown C.T."/>
            <person name="Hug L.A."/>
            <person name="Sharon I."/>
            <person name="Castelle C.J."/>
            <person name="Probst A.J."/>
            <person name="Thomas B.C."/>
            <person name="Singh A."/>
            <person name="Wilkins M.J."/>
            <person name="Karaoz U."/>
            <person name="Brodie E.L."/>
            <person name="Williams K.H."/>
            <person name="Hubbard S.S."/>
            <person name="Banfield J.F."/>
        </authorList>
    </citation>
    <scope>NUCLEOTIDE SEQUENCE [LARGE SCALE GENOMIC DNA]</scope>
</reference>
<name>A0A1F5R323_9BACT</name>
<keyword evidence="1" id="KW-0328">Glycosyltransferase</keyword>
<dbReference type="GO" id="GO:0008713">
    <property type="term" value="F:ADP-heptose-lipopolysaccharide heptosyltransferase activity"/>
    <property type="evidence" value="ECO:0007669"/>
    <property type="project" value="TreeGrafter"/>
</dbReference>
<comment type="caution">
    <text evidence="3">The sequence shown here is derived from an EMBL/GenBank/DDBJ whole genome shotgun (WGS) entry which is preliminary data.</text>
</comment>
<dbReference type="InterPro" id="IPR051199">
    <property type="entry name" value="LPS_LOS_Heptosyltrfase"/>
</dbReference>
<accession>A0A1F5R323</accession>
<evidence type="ECO:0000313" key="3">
    <source>
        <dbReference type="EMBL" id="OGF08874.1"/>
    </source>
</evidence>
<organism evidence="3 4">
    <name type="scientific">Candidatus Edwardsbacteria bacterium GWF2_54_11</name>
    <dbReference type="NCBI Taxonomy" id="1817851"/>
    <lineage>
        <taxon>Bacteria</taxon>
        <taxon>Candidatus Edwardsiibacteriota</taxon>
    </lineage>
</organism>
<evidence type="ECO:0008006" key="5">
    <source>
        <dbReference type="Google" id="ProtNLM"/>
    </source>
</evidence>
<dbReference type="Proteomes" id="UP000177230">
    <property type="component" value="Unassembled WGS sequence"/>
</dbReference>
<proteinExistence type="predicted"/>
<dbReference type="CDD" id="cd03789">
    <property type="entry name" value="GT9_LPS_heptosyltransferase"/>
    <property type="match status" value="1"/>
</dbReference>